<keyword evidence="2" id="KW-1003">Cell membrane</keyword>
<feature type="transmembrane region" description="Helical" evidence="8">
    <location>
        <begin position="9"/>
        <end position="27"/>
    </location>
</feature>
<comment type="caution">
    <text evidence="10">The sequence shown here is derived from an EMBL/GenBank/DDBJ whole genome shotgun (WGS) entry which is preliminary data.</text>
</comment>
<dbReference type="InterPro" id="IPR050297">
    <property type="entry name" value="LipidA_mod_glycosyltrf_83"/>
</dbReference>
<evidence type="ECO:0000256" key="4">
    <source>
        <dbReference type="ARBA" id="ARBA00022679"/>
    </source>
</evidence>
<dbReference type="GO" id="GO:0009103">
    <property type="term" value="P:lipopolysaccharide biosynthetic process"/>
    <property type="evidence" value="ECO:0007669"/>
    <property type="project" value="UniProtKB-ARBA"/>
</dbReference>
<evidence type="ECO:0000256" key="3">
    <source>
        <dbReference type="ARBA" id="ARBA00022676"/>
    </source>
</evidence>
<evidence type="ECO:0000259" key="9">
    <source>
        <dbReference type="Pfam" id="PF13231"/>
    </source>
</evidence>
<feature type="transmembrane region" description="Helical" evidence="8">
    <location>
        <begin position="340"/>
        <end position="360"/>
    </location>
</feature>
<feature type="transmembrane region" description="Helical" evidence="8">
    <location>
        <begin position="198"/>
        <end position="217"/>
    </location>
</feature>
<dbReference type="OrthoDB" id="495800at2"/>
<dbReference type="GO" id="GO:0016763">
    <property type="term" value="F:pentosyltransferase activity"/>
    <property type="evidence" value="ECO:0007669"/>
    <property type="project" value="TreeGrafter"/>
</dbReference>
<feature type="transmembrane region" description="Helical" evidence="8">
    <location>
        <begin position="372"/>
        <end position="390"/>
    </location>
</feature>
<gene>
    <name evidence="10" type="ORF">CY0110_09181</name>
</gene>
<keyword evidence="6 8" id="KW-1133">Transmembrane helix</keyword>
<keyword evidence="4" id="KW-0808">Transferase</keyword>
<dbReference type="Pfam" id="PF13231">
    <property type="entry name" value="PMT_2"/>
    <property type="match status" value="1"/>
</dbReference>
<feature type="transmembrane region" description="Helical" evidence="8">
    <location>
        <begin position="104"/>
        <end position="132"/>
    </location>
</feature>
<comment type="subcellular location">
    <subcellularLocation>
        <location evidence="1">Cell membrane</location>
        <topology evidence="1">Multi-pass membrane protein</topology>
    </subcellularLocation>
</comment>
<evidence type="ECO:0000256" key="1">
    <source>
        <dbReference type="ARBA" id="ARBA00004651"/>
    </source>
</evidence>
<protein>
    <recommendedName>
        <fullName evidence="9">Glycosyltransferase RgtA/B/C/D-like domain-containing protein</fullName>
    </recommendedName>
</protein>
<evidence type="ECO:0000313" key="11">
    <source>
        <dbReference type="Proteomes" id="UP000003781"/>
    </source>
</evidence>
<proteinExistence type="predicted"/>
<feature type="domain" description="Glycosyltransferase RgtA/B/C/D-like" evidence="9">
    <location>
        <begin position="95"/>
        <end position="253"/>
    </location>
</feature>
<dbReference type="RefSeq" id="WP_008277369.1">
    <property type="nucleotide sequence ID" value="NZ_AAXW01000042.1"/>
</dbReference>
<keyword evidence="5 8" id="KW-0812">Transmembrane</keyword>
<dbReference type="GO" id="GO:0005886">
    <property type="term" value="C:plasma membrane"/>
    <property type="evidence" value="ECO:0007669"/>
    <property type="project" value="UniProtKB-SubCell"/>
</dbReference>
<accession>A3IVF9</accession>
<evidence type="ECO:0000313" key="10">
    <source>
        <dbReference type="EMBL" id="EAZ89531.1"/>
    </source>
</evidence>
<dbReference type="EMBL" id="AAXW01000042">
    <property type="protein sequence ID" value="EAZ89531.1"/>
    <property type="molecule type" value="Genomic_DNA"/>
</dbReference>
<name>A3IVF9_9CHRO</name>
<evidence type="ECO:0000256" key="7">
    <source>
        <dbReference type="ARBA" id="ARBA00023136"/>
    </source>
</evidence>
<evidence type="ECO:0000256" key="5">
    <source>
        <dbReference type="ARBA" id="ARBA00022692"/>
    </source>
</evidence>
<dbReference type="eggNOG" id="COG5305">
    <property type="taxonomic scope" value="Bacteria"/>
</dbReference>
<dbReference type="PANTHER" id="PTHR33908">
    <property type="entry name" value="MANNOSYLTRANSFERASE YKCB-RELATED"/>
    <property type="match status" value="1"/>
</dbReference>
<feature type="transmembrane region" description="Helical" evidence="8">
    <location>
        <begin position="237"/>
        <end position="257"/>
    </location>
</feature>
<reference evidence="10 11" key="1">
    <citation type="submission" date="2007-03" db="EMBL/GenBank/DDBJ databases">
        <authorList>
            <person name="Stal L."/>
            <person name="Ferriera S."/>
            <person name="Johnson J."/>
            <person name="Kravitz S."/>
            <person name="Beeson K."/>
            <person name="Sutton G."/>
            <person name="Rogers Y.-H."/>
            <person name="Friedman R."/>
            <person name="Frazier M."/>
            <person name="Venter J.C."/>
        </authorList>
    </citation>
    <scope>NUCLEOTIDE SEQUENCE [LARGE SCALE GENOMIC DNA]</scope>
    <source>
        <strain evidence="10 11">CCY0110</strain>
    </source>
</reference>
<keyword evidence="11" id="KW-1185">Reference proteome</keyword>
<evidence type="ECO:0000256" key="2">
    <source>
        <dbReference type="ARBA" id="ARBA00022475"/>
    </source>
</evidence>
<evidence type="ECO:0000256" key="6">
    <source>
        <dbReference type="ARBA" id="ARBA00022989"/>
    </source>
</evidence>
<organism evidence="10 11">
    <name type="scientific">Crocosphaera chwakensis CCY0110</name>
    <dbReference type="NCBI Taxonomy" id="391612"/>
    <lineage>
        <taxon>Bacteria</taxon>
        <taxon>Bacillati</taxon>
        <taxon>Cyanobacteriota</taxon>
        <taxon>Cyanophyceae</taxon>
        <taxon>Oscillatoriophycideae</taxon>
        <taxon>Chroococcales</taxon>
        <taxon>Aphanothecaceae</taxon>
        <taxon>Crocosphaera</taxon>
        <taxon>Crocosphaera chwakensis</taxon>
    </lineage>
</organism>
<dbReference type="InterPro" id="IPR038731">
    <property type="entry name" value="RgtA/B/C-like"/>
</dbReference>
<dbReference type="PANTHER" id="PTHR33908:SF11">
    <property type="entry name" value="MEMBRANE PROTEIN"/>
    <property type="match status" value="1"/>
</dbReference>
<keyword evidence="3" id="KW-0328">Glycosyltransferase</keyword>
<keyword evidence="7 8" id="KW-0472">Membrane</keyword>
<dbReference type="AlphaFoldDB" id="A3IVF9"/>
<evidence type="ECO:0000256" key="8">
    <source>
        <dbReference type="SAM" id="Phobius"/>
    </source>
</evidence>
<dbReference type="Proteomes" id="UP000003781">
    <property type="component" value="Unassembled WGS sequence"/>
</dbReference>
<sequence>MTTNLSKKLFKTIIIFIIILGIIVRLTNLDNRVYWKDEVFTSLRVSGYTEEEVIKNLYDGSVLSSEDLQKYQQTRFFNNPIGTVYGLAKEEAQLPPLYFLLVKLWVSLFGNSVTITRSLSAIFSIISCFVLYLFCKELFESNMVAWLSMALLAVSPFYVVYSQEARPYSLWLLTSLLSNWMLLRSLRLNNKWNWRMYALTIVLGLYTSPFSLFLNLGQGVYVFLREKSKFNQIVKKYLMSLIIGILGFSPWLAIIVIRYHQIKGRTSWSSNNYENGLIELIFNWLRNITRTFVDFELLNAPFSYLSQHPFIYLIAVIPVSFLVGYSVYFLCKNSSKSTWLFILLWIASTAFPLILADIILGGRRSGTARYLLPSYLGLQISVAYCLATGLKNTISAWKQKLLQIMTICICFVGLVSSFYASSQAFWWNNDPSRYYQNPEILPIINKTSNSLVISDEKWDQIMTLSYSLSPDIQYQLVKQYNQKELPDNFKNYFLYKPSKNLKEQFEEKKNYQVQAAYESNDPWLWVIERK</sequence>
<feature type="transmembrane region" description="Helical" evidence="8">
    <location>
        <begin position="310"/>
        <end position="328"/>
    </location>
</feature>
<feature type="transmembrane region" description="Helical" evidence="8">
    <location>
        <begin position="402"/>
        <end position="420"/>
    </location>
</feature>
<feature type="transmembrane region" description="Helical" evidence="8">
    <location>
        <begin position="144"/>
        <end position="162"/>
    </location>
</feature>